<dbReference type="Proteomes" id="UP000789342">
    <property type="component" value="Unassembled WGS sequence"/>
</dbReference>
<sequence length="73" mass="8467">MNATQREETKILLRQESDVFAGSIQELGRTDEVHHEIDTDDARPIKQNAYRMAPSIREFVKQEISQLKDRGLI</sequence>
<dbReference type="SUPFAM" id="SSF56672">
    <property type="entry name" value="DNA/RNA polymerases"/>
    <property type="match status" value="1"/>
</dbReference>
<accession>A0A9N9IM18</accession>
<dbReference type="Gene3D" id="3.10.10.10">
    <property type="entry name" value="HIV Type 1 Reverse Transcriptase, subunit A, domain 1"/>
    <property type="match status" value="1"/>
</dbReference>
<dbReference type="AlphaFoldDB" id="A0A9N9IM18"/>
<evidence type="ECO:0000313" key="1">
    <source>
        <dbReference type="EMBL" id="CAG8743007.1"/>
    </source>
</evidence>
<proteinExistence type="predicted"/>
<name>A0A9N9IM18_9GLOM</name>
<gene>
    <name evidence="1" type="ORF">AMORRO_LOCUS14844</name>
</gene>
<comment type="caution">
    <text evidence="1">The sequence shown here is derived from an EMBL/GenBank/DDBJ whole genome shotgun (WGS) entry which is preliminary data.</text>
</comment>
<dbReference type="EMBL" id="CAJVPV010031527">
    <property type="protein sequence ID" value="CAG8743007.1"/>
    <property type="molecule type" value="Genomic_DNA"/>
</dbReference>
<evidence type="ECO:0000313" key="2">
    <source>
        <dbReference type="Proteomes" id="UP000789342"/>
    </source>
</evidence>
<reference evidence="1" key="1">
    <citation type="submission" date="2021-06" db="EMBL/GenBank/DDBJ databases">
        <authorList>
            <person name="Kallberg Y."/>
            <person name="Tangrot J."/>
            <person name="Rosling A."/>
        </authorList>
    </citation>
    <scope>NUCLEOTIDE SEQUENCE</scope>
    <source>
        <strain evidence="1">CL551</strain>
    </source>
</reference>
<feature type="non-terminal residue" evidence="1">
    <location>
        <position position="73"/>
    </location>
</feature>
<organism evidence="1 2">
    <name type="scientific">Acaulospora morrowiae</name>
    <dbReference type="NCBI Taxonomy" id="94023"/>
    <lineage>
        <taxon>Eukaryota</taxon>
        <taxon>Fungi</taxon>
        <taxon>Fungi incertae sedis</taxon>
        <taxon>Mucoromycota</taxon>
        <taxon>Glomeromycotina</taxon>
        <taxon>Glomeromycetes</taxon>
        <taxon>Diversisporales</taxon>
        <taxon>Acaulosporaceae</taxon>
        <taxon>Acaulospora</taxon>
    </lineage>
</organism>
<keyword evidence="2" id="KW-1185">Reference proteome</keyword>
<dbReference type="OrthoDB" id="2446015at2759"/>
<dbReference type="InterPro" id="IPR043502">
    <property type="entry name" value="DNA/RNA_pol_sf"/>
</dbReference>
<protein>
    <submittedName>
        <fullName evidence="1">5893_t:CDS:1</fullName>
    </submittedName>
</protein>